<dbReference type="AlphaFoldDB" id="A0A927CBH8"/>
<evidence type="ECO:0000313" key="3">
    <source>
        <dbReference type="Proteomes" id="UP000639396"/>
    </source>
</evidence>
<evidence type="ECO:0000259" key="1">
    <source>
        <dbReference type="Pfam" id="PF24032"/>
    </source>
</evidence>
<sequence>MAELKLETDSYPFDSLEKKYAQFFAPAAVVKVNGSKIDDSIPLSMVRVETTTEATADSFLIRVTNAYEWDSGSWKWLNVFQLGASIDISLGYLDKLELVFSGYITSVTVEFMENDGGVVNVRGMDLSFFMMKGTRMQTWNDKKYSDVVKEIASRHKATAHVDDTTIQLPTISQNMMDDFHYIQHLAGLLNYDFFVVGKHLYFRKPLTQMTPVTTLALGKELRALSIEHNLAEQLTGVKIRFWDDKEQKVVQSEAGSITKLGSNSKTGKDVLSKIGDYTETLYMNASSNDEAKNYADAYLNHRSMKLVTGHAECIGIPEIRAGRYLKLSGVGDTYNQTYYITSASHVLDDDGYVTRFQLGGNAV</sequence>
<organism evidence="2 3">
    <name type="scientific">Paenibacillus oceani</name>
    <dbReference type="NCBI Taxonomy" id="2772510"/>
    <lineage>
        <taxon>Bacteria</taxon>
        <taxon>Bacillati</taxon>
        <taxon>Bacillota</taxon>
        <taxon>Bacilli</taxon>
        <taxon>Bacillales</taxon>
        <taxon>Paenibacillaceae</taxon>
        <taxon>Paenibacillus</taxon>
    </lineage>
</organism>
<dbReference type="SUPFAM" id="SSF69279">
    <property type="entry name" value="Phage tail proteins"/>
    <property type="match status" value="1"/>
</dbReference>
<accession>A0A927CBH8</accession>
<keyword evidence="3" id="KW-1185">Reference proteome</keyword>
<dbReference type="Pfam" id="PF24032">
    <property type="entry name" value="YQBQ"/>
    <property type="match status" value="1"/>
</dbReference>
<dbReference type="Proteomes" id="UP000639396">
    <property type="component" value="Unassembled WGS sequence"/>
</dbReference>
<comment type="caution">
    <text evidence="2">The sequence shown here is derived from an EMBL/GenBank/DDBJ whole genome shotgun (WGS) entry which is preliminary data.</text>
</comment>
<feature type="domain" description="YqbQ/XkdQ" evidence="1">
    <location>
        <begin position="97"/>
        <end position="355"/>
    </location>
</feature>
<evidence type="ECO:0000313" key="2">
    <source>
        <dbReference type="EMBL" id="MBD2865004.1"/>
    </source>
</evidence>
<name>A0A927CBH8_9BACL</name>
<dbReference type="EMBL" id="JACXJA010000036">
    <property type="protein sequence ID" value="MBD2865004.1"/>
    <property type="molecule type" value="Genomic_DNA"/>
</dbReference>
<gene>
    <name evidence="2" type="ORF">IDH45_23780</name>
</gene>
<dbReference type="RefSeq" id="WP_190930628.1">
    <property type="nucleotide sequence ID" value="NZ_JACXJA010000036.1"/>
</dbReference>
<reference evidence="2" key="1">
    <citation type="submission" date="2020-09" db="EMBL/GenBank/DDBJ databases">
        <title>A novel bacterium of genus Paenibacillus, isolated from South China Sea.</title>
        <authorList>
            <person name="Huang H."/>
            <person name="Mo K."/>
            <person name="Hu Y."/>
        </authorList>
    </citation>
    <scope>NUCLEOTIDE SEQUENCE</scope>
    <source>
        <strain evidence="2">IB182363</strain>
    </source>
</reference>
<proteinExistence type="predicted"/>
<protein>
    <submittedName>
        <fullName evidence="2">Phage late control D family protein</fullName>
    </submittedName>
</protein>
<dbReference type="InterPro" id="IPR056937">
    <property type="entry name" value="YqbQ/XkdQ"/>
</dbReference>